<proteinExistence type="predicted"/>
<reference evidence="1" key="1">
    <citation type="journal article" date="2014" name="Int. J. Syst. Evol. Microbiol.">
        <title>Complete genome sequence of Corynebacterium casei LMG S-19264T (=DSM 44701T), isolated from a smear-ripened cheese.</title>
        <authorList>
            <consortium name="US DOE Joint Genome Institute (JGI-PGF)"/>
            <person name="Walter F."/>
            <person name="Albersmeier A."/>
            <person name="Kalinowski J."/>
            <person name="Ruckert C."/>
        </authorList>
    </citation>
    <scope>NUCLEOTIDE SEQUENCE</scope>
    <source>
        <strain evidence="1">CGMCC 1.12360</strain>
    </source>
</reference>
<evidence type="ECO:0000313" key="2">
    <source>
        <dbReference type="Proteomes" id="UP000602050"/>
    </source>
</evidence>
<dbReference type="Proteomes" id="UP000602050">
    <property type="component" value="Unassembled WGS sequence"/>
</dbReference>
<dbReference type="SUPFAM" id="SSF160755">
    <property type="entry name" value="YugN-like"/>
    <property type="match status" value="1"/>
</dbReference>
<dbReference type="InterPro" id="IPR036491">
    <property type="entry name" value="YugN-like_sf"/>
</dbReference>
<reference evidence="1" key="2">
    <citation type="submission" date="2020-09" db="EMBL/GenBank/DDBJ databases">
        <authorList>
            <person name="Sun Q."/>
            <person name="Zhou Y."/>
        </authorList>
    </citation>
    <scope>NUCLEOTIDE SEQUENCE</scope>
    <source>
        <strain evidence="1">CGMCC 1.12360</strain>
    </source>
</reference>
<accession>A0A8J2ZQ63</accession>
<name>A0A8J2ZQ63_9BACI</name>
<evidence type="ECO:0008006" key="3">
    <source>
        <dbReference type="Google" id="ProtNLM"/>
    </source>
</evidence>
<dbReference type="Pfam" id="PF08868">
    <property type="entry name" value="YugN"/>
    <property type="match status" value="1"/>
</dbReference>
<keyword evidence="2" id="KW-1185">Reference proteome</keyword>
<gene>
    <name evidence="1" type="ORF">GCM10010978_06020</name>
</gene>
<dbReference type="InterPro" id="IPR014967">
    <property type="entry name" value="Uncharacterised_YugN-like"/>
</dbReference>
<comment type="caution">
    <text evidence="1">The sequence shown here is derived from an EMBL/GenBank/DDBJ whole genome shotgun (WGS) entry which is preliminary data.</text>
</comment>
<dbReference type="RefSeq" id="WP_308421533.1">
    <property type="nucleotide sequence ID" value="NZ_BMEV01000007.1"/>
</dbReference>
<dbReference type="AlphaFoldDB" id="A0A8J2ZQ63"/>
<sequence>MLILNETEIEGKQMYFGEAKRDFKKMGLVIGDSWDYHKGVFDGVMHKEGGETIYIRLPFRVVEGELDRQDALIEFQKPFIVKHVVNLGLDTDENALLTVTGLSQFQKPLDTDGYIHDKSKWVEFGEETIGDILNRLEKMKK</sequence>
<dbReference type="Gene3D" id="3.30.310.100">
    <property type="entry name" value="YugN-like"/>
    <property type="match status" value="1"/>
</dbReference>
<protein>
    <recommendedName>
        <fullName evidence="3">YugN-like family protein</fullName>
    </recommendedName>
</protein>
<dbReference type="EMBL" id="BMEV01000007">
    <property type="protein sequence ID" value="GGH70757.1"/>
    <property type="molecule type" value="Genomic_DNA"/>
</dbReference>
<organism evidence="1 2">
    <name type="scientific">Compostibacillus humi</name>
    <dbReference type="NCBI Taxonomy" id="1245525"/>
    <lineage>
        <taxon>Bacteria</taxon>
        <taxon>Bacillati</taxon>
        <taxon>Bacillota</taxon>
        <taxon>Bacilli</taxon>
        <taxon>Bacillales</taxon>
        <taxon>Bacillaceae</taxon>
        <taxon>Compostibacillus</taxon>
    </lineage>
</organism>
<evidence type="ECO:0000313" key="1">
    <source>
        <dbReference type="EMBL" id="GGH70757.1"/>
    </source>
</evidence>